<sequence>MYLTADKANKETDEFRLELIFFKDDKITMLMARPGADSAQKDDVSWWMRYSARGLGTVGGFLKNSLVRSPAVRFGADTKGRFRRELLGPCPSWARGSRDDMAAMAAGGSTPPGAPTQDHNVTLMEDPDVWRPN</sequence>
<dbReference type="OrthoDB" id="9934994at2759"/>
<accession>A0A4C1ZGP4</accession>
<organism evidence="2 3">
    <name type="scientific">Eumeta variegata</name>
    <name type="common">Bagworm moth</name>
    <name type="synonym">Eumeta japonica</name>
    <dbReference type="NCBI Taxonomy" id="151549"/>
    <lineage>
        <taxon>Eukaryota</taxon>
        <taxon>Metazoa</taxon>
        <taxon>Ecdysozoa</taxon>
        <taxon>Arthropoda</taxon>
        <taxon>Hexapoda</taxon>
        <taxon>Insecta</taxon>
        <taxon>Pterygota</taxon>
        <taxon>Neoptera</taxon>
        <taxon>Endopterygota</taxon>
        <taxon>Lepidoptera</taxon>
        <taxon>Glossata</taxon>
        <taxon>Ditrysia</taxon>
        <taxon>Tineoidea</taxon>
        <taxon>Psychidae</taxon>
        <taxon>Oiketicinae</taxon>
        <taxon>Eumeta</taxon>
    </lineage>
</organism>
<comment type="caution">
    <text evidence="2">The sequence shown here is derived from an EMBL/GenBank/DDBJ whole genome shotgun (WGS) entry which is preliminary data.</text>
</comment>
<dbReference type="AlphaFoldDB" id="A0A4C1ZGP4"/>
<reference evidence="2 3" key="1">
    <citation type="journal article" date="2019" name="Commun. Biol.">
        <title>The bagworm genome reveals a unique fibroin gene that provides high tensile strength.</title>
        <authorList>
            <person name="Kono N."/>
            <person name="Nakamura H."/>
            <person name="Ohtoshi R."/>
            <person name="Tomita M."/>
            <person name="Numata K."/>
            <person name="Arakawa K."/>
        </authorList>
    </citation>
    <scope>NUCLEOTIDE SEQUENCE [LARGE SCALE GENOMIC DNA]</scope>
</reference>
<proteinExistence type="predicted"/>
<feature type="region of interest" description="Disordered" evidence="1">
    <location>
        <begin position="102"/>
        <end position="133"/>
    </location>
</feature>
<protein>
    <submittedName>
        <fullName evidence="2">Uncharacterized protein</fullName>
    </submittedName>
</protein>
<name>A0A4C1ZGP4_EUMVA</name>
<dbReference type="Proteomes" id="UP000299102">
    <property type="component" value="Unassembled WGS sequence"/>
</dbReference>
<gene>
    <name evidence="2" type="ORF">EVAR_52487_1</name>
</gene>
<keyword evidence="3" id="KW-1185">Reference proteome</keyword>
<evidence type="ECO:0000313" key="3">
    <source>
        <dbReference type="Proteomes" id="UP000299102"/>
    </source>
</evidence>
<dbReference type="EMBL" id="BGZK01001802">
    <property type="protein sequence ID" value="GBP86582.1"/>
    <property type="molecule type" value="Genomic_DNA"/>
</dbReference>
<evidence type="ECO:0000256" key="1">
    <source>
        <dbReference type="SAM" id="MobiDB-lite"/>
    </source>
</evidence>
<evidence type="ECO:0000313" key="2">
    <source>
        <dbReference type="EMBL" id="GBP86582.1"/>
    </source>
</evidence>